<protein>
    <submittedName>
        <fullName evidence="2">Dihydrofolate reductase</fullName>
    </submittedName>
</protein>
<dbReference type="PANTHER" id="PTHR38011">
    <property type="entry name" value="DIHYDROFOLATE REDUCTASE FAMILY PROTEIN (AFU_ORTHOLOGUE AFUA_8G06820)"/>
    <property type="match status" value="1"/>
</dbReference>
<dbReference type="Proteomes" id="UP000589620">
    <property type="component" value="Unassembled WGS sequence"/>
</dbReference>
<accession>A0A852T500</accession>
<reference evidence="2 3" key="1">
    <citation type="submission" date="2020-07" db="EMBL/GenBank/DDBJ databases">
        <title>Sequencing the genomes of 1000 actinobacteria strains.</title>
        <authorList>
            <person name="Klenk H.-P."/>
        </authorList>
    </citation>
    <scope>NUCLEOTIDE SEQUENCE [LARGE SCALE GENOMIC DNA]</scope>
    <source>
        <strain evidence="2 3">DSM 23871</strain>
    </source>
</reference>
<comment type="caution">
    <text evidence="2">The sequence shown here is derived from an EMBL/GenBank/DDBJ whole genome shotgun (WGS) entry which is preliminary data.</text>
</comment>
<organism evidence="2 3">
    <name type="scientific">Leifsonia soli</name>
    <dbReference type="NCBI Taxonomy" id="582665"/>
    <lineage>
        <taxon>Bacteria</taxon>
        <taxon>Bacillati</taxon>
        <taxon>Actinomycetota</taxon>
        <taxon>Actinomycetes</taxon>
        <taxon>Micrococcales</taxon>
        <taxon>Microbacteriaceae</taxon>
        <taxon>Leifsonia</taxon>
    </lineage>
</organism>
<dbReference type="RefSeq" id="WP_179457520.1">
    <property type="nucleotide sequence ID" value="NZ_BAAAPX010000001.1"/>
</dbReference>
<feature type="domain" description="Bacterial bifunctional deaminase-reductase C-terminal" evidence="1">
    <location>
        <begin position="5"/>
        <end position="178"/>
    </location>
</feature>
<dbReference type="EMBL" id="JACCBJ010000001">
    <property type="protein sequence ID" value="NYD75674.1"/>
    <property type="molecule type" value="Genomic_DNA"/>
</dbReference>
<keyword evidence="3" id="KW-1185">Reference proteome</keyword>
<dbReference type="SUPFAM" id="SSF53597">
    <property type="entry name" value="Dihydrofolate reductase-like"/>
    <property type="match status" value="1"/>
</dbReference>
<dbReference type="AlphaFoldDB" id="A0A852T500"/>
<dbReference type="Gene3D" id="3.40.430.10">
    <property type="entry name" value="Dihydrofolate Reductase, subunit A"/>
    <property type="match status" value="1"/>
</dbReference>
<name>A0A852T500_9MICO</name>
<evidence type="ECO:0000313" key="2">
    <source>
        <dbReference type="EMBL" id="NYD75674.1"/>
    </source>
</evidence>
<proteinExistence type="predicted"/>
<dbReference type="InterPro" id="IPR050765">
    <property type="entry name" value="Riboflavin_Biosynth_HTPR"/>
</dbReference>
<dbReference type="PANTHER" id="PTHR38011:SF2">
    <property type="entry name" value="BIFUNCTIONAL DEAMINASE-REDUCTASE DOMAIN PROTEIN"/>
    <property type="match status" value="1"/>
</dbReference>
<evidence type="ECO:0000313" key="3">
    <source>
        <dbReference type="Proteomes" id="UP000589620"/>
    </source>
</evidence>
<dbReference type="GO" id="GO:0008703">
    <property type="term" value="F:5-amino-6-(5-phosphoribosylamino)uracil reductase activity"/>
    <property type="evidence" value="ECO:0007669"/>
    <property type="project" value="InterPro"/>
</dbReference>
<dbReference type="InterPro" id="IPR024072">
    <property type="entry name" value="DHFR-like_dom_sf"/>
</dbReference>
<gene>
    <name evidence="2" type="ORF">BJ963_003193</name>
</gene>
<dbReference type="Pfam" id="PF01872">
    <property type="entry name" value="RibD_C"/>
    <property type="match status" value="1"/>
</dbReference>
<evidence type="ECO:0000259" key="1">
    <source>
        <dbReference type="Pfam" id="PF01872"/>
    </source>
</evidence>
<dbReference type="GO" id="GO:0009231">
    <property type="term" value="P:riboflavin biosynthetic process"/>
    <property type="evidence" value="ECO:0007669"/>
    <property type="project" value="InterPro"/>
</dbReference>
<sequence>MGAIAVHEFVSLDGVFEDPSWTSEFGFDPEMGDDIGRITRASDAILLGRRTFEMFAPAWSARTAADDPGAPFFNDSPKGVVSSTLDDQTAERTWRKSRSLGAYDAGRIRAFADEYSGGVYISGSGSLVRALLADGLVDSLHLFVYPVIRGTGARLFPEGSAPAKLRLRHHDAYDNGVLHLHYTAD</sequence>
<dbReference type="InterPro" id="IPR002734">
    <property type="entry name" value="RibDG_C"/>
</dbReference>